<keyword evidence="4 10" id="KW-0288">FMN</keyword>
<feature type="transmembrane region" description="Helical" evidence="10">
    <location>
        <begin position="43"/>
        <end position="61"/>
    </location>
</feature>
<feature type="transmembrane region" description="Helical" evidence="10">
    <location>
        <begin position="233"/>
        <end position="252"/>
    </location>
</feature>
<keyword evidence="6 10" id="KW-1278">Translocase</keyword>
<evidence type="ECO:0000256" key="2">
    <source>
        <dbReference type="ARBA" id="ARBA00022553"/>
    </source>
</evidence>
<dbReference type="Pfam" id="PF03116">
    <property type="entry name" value="NQR2_RnfD_RnfE"/>
    <property type="match status" value="1"/>
</dbReference>
<dbReference type="EC" id="7.-.-.-" evidence="10"/>
<organism evidence="11 12">
    <name type="scientific">Litchfieldella rifensis</name>
    <dbReference type="NCBI Taxonomy" id="762643"/>
    <lineage>
        <taxon>Bacteria</taxon>
        <taxon>Pseudomonadati</taxon>
        <taxon>Pseudomonadota</taxon>
        <taxon>Gammaproteobacteria</taxon>
        <taxon>Oceanospirillales</taxon>
        <taxon>Halomonadaceae</taxon>
        <taxon>Litchfieldella</taxon>
    </lineage>
</organism>
<keyword evidence="9 10" id="KW-0472">Membrane</keyword>
<dbReference type="PANTHER" id="PTHR30578">
    <property type="entry name" value="ELECTRON TRANSPORT COMPLEX PROTEIN RNFD"/>
    <property type="match status" value="1"/>
</dbReference>
<protein>
    <recommendedName>
        <fullName evidence="10">Ion-translocating oxidoreductase complex subunit D</fullName>
        <ecNumber evidence="10">7.-.-.-</ecNumber>
    </recommendedName>
    <alternativeName>
        <fullName evidence="10">Rnf electron transport complex subunit D</fullName>
    </alternativeName>
</protein>
<dbReference type="HAMAP" id="MF_00462">
    <property type="entry name" value="RsxD_RnfD"/>
    <property type="match status" value="1"/>
</dbReference>
<dbReference type="InterPro" id="IPR004338">
    <property type="entry name" value="NqrB/RnfD"/>
</dbReference>
<proteinExistence type="inferred from homology"/>
<dbReference type="RefSeq" id="WP_386771509.1">
    <property type="nucleotide sequence ID" value="NZ_JBHRUG010000005.1"/>
</dbReference>
<reference evidence="12" key="1">
    <citation type="journal article" date="2019" name="Int. J. Syst. Evol. Microbiol.">
        <title>The Global Catalogue of Microorganisms (GCM) 10K type strain sequencing project: providing services to taxonomists for standard genome sequencing and annotation.</title>
        <authorList>
            <consortium name="The Broad Institute Genomics Platform"/>
            <consortium name="The Broad Institute Genome Sequencing Center for Infectious Disease"/>
            <person name="Wu L."/>
            <person name="Ma J."/>
        </authorList>
    </citation>
    <scope>NUCLEOTIDE SEQUENCE [LARGE SCALE GENOMIC DNA]</scope>
    <source>
        <strain evidence="12">CECT 7698</strain>
    </source>
</reference>
<keyword evidence="1 10" id="KW-0813">Transport</keyword>
<feature type="transmembrane region" description="Helical" evidence="10">
    <location>
        <begin position="20"/>
        <end position="37"/>
    </location>
</feature>
<comment type="subcellular location">
    <subcellularLocation>
        <location evidence="10">Cell inner membrane</location>
        <topology evidence="10">Multi-pass membrane protein</topology>
    </subcellularLocation>
</comment>
<sequence>MSLMHASAGPTRLPTSTGQVMGWLLLATLPGIAMLTWHFGWGVLTNVMCAAAFGVMLEALVLKLRGRAPAATLRDNSALVSGVLLGASLPPGSSWWLILVGMVAAIVVAKQLFGGLGHNPFNPAMVGYALLLVSFPVPMTHWLAPSGLFGPEALSLPQALGHLAGLANGEALDAVSGATPLDAFKHKPETLMASEFWATNPLPEGASGAWRSVALAWLAGGVLLLYKRLISWHIPVAMLGTMVVVAALLYGVDPSHHGSPTFHLFGGAAIFGAFFIATDPVSAATSRRGKLVFGIGIGLLVMIIRTTGAYPDAVAFAVLLMNFAVPFIDYYTQPRTYGHNAPNRGIKPKPLDDETEEPR</sequence>
<feature type="transmembrane region" description="Helical" evidence="10">
    <location>
        <begin position="289"/>
        <end position="307"/>
    </location>
</feature>
<evidence type="ECO:0000256" key="3">
    <source>
        <dbReference type="ARBA" id="ARBA00022630"/>
    </source>
</evidence>
<evidence type="ECO:0000313" key="12">
    <source>
        <dbReference type="Proteomes" id="UP001595579"/>
    </source>
</evidence>
<comment type="similarity">
    <text evidence="10">Belongs to the NqrB/RnfD family.</text>
</comment>
<evidence type="ECO:0000256" key="5">
    <source>
        <dbReference type="ARBA" id="ARBA00022692"/>
    </source>
</evidence>
<name>A0ABV7LK83_9GAMM</name>
<evidence type="ECO:0000256" key="6">
    <source>
        <dbReference type="ARBA" id="ARBA00022967"/>
    </source>
</evidence>
<feature type="modified residue" description="FMN phosphoryl threonine" evidence="10">
    <location>
        <position position="179"/>
    </location>
</feature>
<keyword evidence="12" id="KW-1185">Reference proteome</keyword>
<evidence type="ECO:0000256" key="10">
    <source>
        <dbReference type="HAMAP-Rule" id="MF_00462"/>
    </source>
</evidence>
<evidence type="ECO:0000256" key="9">
    <source>
        <dbReference type="ARBA" id="ARBA00023136"/>
    </source>
</evidence>
<keyword evidence="2 10" id="KW-0597">Phosphoprotein</keyword>
<dbReference type="NCBIfam" id="TIGR01946">
    <property type="entry name" value="rnfD"/>
    <property type="match status" value="1"/>
</dbReference>
<comment type="subunit">
    <text evidence="10">The complex is composed of six subunits: RnfA, RnfB, RnfC, RnfD, RnfE and RnfG.</text>
</comment>
<dbReference type="EMBL" id="JBHRUG010000005">
    <property type="protein sequence ID" value="MFC3282601.1"/>
    <property type="molecule type" value="Genomic_DNA"/>
</dbReference>
<feature type="transmembrane region" description="Helical" evidence="10">
    <location>
        <begin position="209"/>
        <end position="226"/>
    </location>
</feature>
<feature type="transmembrane region" description="Helical" evidence="10">
    <location>
        <begin position="95"/>
        <end position="113"/>
    </location>
</feature>
<keyword evidence="3 10" id="KW-0285">Flavoprotein</keyword>
<evidence type="ECO:0000256" key="1">
    <source>
        <dbReference type="ARBA" id="ARBA00022448"/>
    </source>
</evidence>
<keyword evidence="7 10" id="KW-0249">Electron transport</keyword>
<keyword evidence="5 10" id="KW-0812">Transmembrane</keyword>
<keyword evidence="10" id="KW-0997">Cell inner membrane</keyword>
<feature type="transmembrane region" description="Helical" evidence="10">
    <location>
        <begin position="125"/>
        <end position="144"/>
    </location>
</feature>
<evidence type="ECO:0000313" key="11">
    <source>
        <dbReference type="EMBL" id="MFC3282601.1"/>
    </source>
</evidence>
<dbReference type="Proteomes" id="UP001595579">
    <property type="component" value="Unassembled WGS sequence"/>
</dbReference>
<accession>A0ABV7LK83</accession>
<gene>
    <name evidence="10" type="primary">rnfD</name>
    <name evidence="11" type="ORF">ACFOEV_03140</name>
</gene>
<keyword evidence="8 10" id="KW-1133">Transmembrane helix</keyword>
<evidence type="ECO:0000256" key="4">
    <source>
        <dbReference type="ARBA" id="ARBA00022643"/>
    </source>
</evidence>
<feature type="transmembrane region" description="Helical" evidence="10">
    <location>
        <begin position="313"/>
        <end position="331"/>
    </location>
</feature>
<dbReference type="InterPro" id="IPR011303">
    <property type="entry name" value="RnfD_bac"/>
</dbReference>
<evidence type="ECO:0000256" key="8">
    <source>
        <dbReference type="ARBA" id="ARBA00022989"/>
    </source>
</evidence>
<evidence type="ECO:0000256" key="7">
    <source>
        <dbReference type="ARBA" id="ARBA00022982"/>
    </source>
</evidence>
<comment type="cofactor">
    <cofactor evidence="10">
        <name>FMN</name>
        <dbReference type="ChEBI" id="CHEBI:58210"/>
    </cofactor>
</comment>
<comment type="caution">
    <text evidence="11">The sequence shown here is derived from an EMBL/GenBank/DDBJ whole genome shotgun (WGS) entry which is preliminary data.</text>
</comment>
<comment type="function">
    <text evidence="10">Part of a membrane-bound complex that couples electron transfer with translocation of ions across the membrane.</text>
</comment>
<dbReference type="PANTHER" id="PTHR30578:SF0">
    <property type="entry name" value="ION-TRANSLOCATING OXIDOREDUCTASE COMPLEX SUBUNIT D"/>
    <property type="match status" value="1"/>
</dbReference>
<keyword evidence="10" id="KW-1003">Cell membrane</keyword>
<feature type="transmembrane region" description="Helical" evidence="10">
    <location>
        <begin position="258"/>
        <end position="277"/>
    </location>
</feature>